<organism evidence="3 4">
    <name type="scientific">Aquimarina spongiae</name>
    <dbReference type="NCBI Taxonomy" id="570521"/>
    <lineage>
        <taxon>Bacteria</taxon>
        <taxon>Pseudomonadati</taxon>
        <taxon>Bacteroidota</taxon>
        <taxon>Flavobacteriia</taxon>
        <taxon>Flavobacteriales</taxon>
        <taxon>Flavobacteriaceae</taxon>
        <taxon>Aquimarina</taxon>
    </lineage>
</organism>
<dbReference type="RefSeq" id="WP_073317939.1">
    <property type="nucleotide sequence ID" value="NZ_FQYP01000007.1"/>
</dbReference>
<feature type="chain" id="PRO_5013133270" evidence="1">
    <location>
        <begin position="20"/>
        <end position="347"/>
    </location>
</feature>
<dbReference type="InterPro" id="IPR053145">
    <property type="entry name" value="AB_hydrolase_Est10"/>
</dbReference>
<dbReference type="Gene3D" id="3.40.50.1820">
    <property type="entry name" value="alpha/beta hydrolase"/>
    <property type="match status" value="1"/>
</dbReference>
<dbReference type="InterPro" id="IPR029058">
    <property type="entry name" value="AB_hydrolase_fold"/>
</dbReference>
<dbReference type="PANTHER" id="PTHR43265:SF1">
    <property type="entry name" value="ESTERASE ESTD"/>
    <property type="match status" value="1"/>
</dbReference>
<keyword evidence="3" id="KW-0031">Aminopeptidase</keyword>
<dbReference type="SUPFAM" id="SSF53474">
    <property type="entry name" value="alpha/beta-Hydrolases"/>
    <property type="match status" value="1"/>
</dbReference>
<feature type="domain" description="Serine aminopeptidase S33" evidence="2">
    <location>
        <begin position="46"/>
        <end position="312"/>
    </location>
</feature>
<keyword evidence="4" id="KW-1185">Reference proteome</keyword>
<proteinExistence type="predicted"/>
<dbReference type="PANTHER" id="PTHR43265">
    <property type="entry name" value="ESTERASE ESTD"/>
    <property type="match status" value="1"/>
</dbReference>
<dbReference type="STRING" id="570521.SAMN04488508_10798"/>
<evidence type="ECO:0000256" key="1">
    <source>
        <dbReference type="SAM" id="SignalP"/>
    </source>
</evidence>
<evidence type="ECO:0000313" key="4">
    <source>
        <dbReference type="Proteomes" id="UP000184432"/>
    </source>
</evidence>
<sequence length="347" mass="39643">MRTFIYIFTLIFLGFISNAQPTKASFNFEFEGVVLNGVLNIPETTTPKGIVLIVHGSGKTNAVAQDWYADVRNTMINAGYATYMWDKMGCGASQGTFDYNQAVSNSALEVIAAIRTLQKEKVPGAKTIGLWGISRAGWINPIVINQYKDIAFWISVSGVDDKENFNYLFEENLKIQGVPKDTIALLSKELKEGARLSYEGKSFETYMKATQNLRKNEFLQRFNNHTDVTEKGYYDYQKKFMQEEFDQETGLQIYVKDFDTILSNVNCPVLALFGEKDKNVDWQKTKVLYQKTLGKNTDLAVVSFPNANHNLFQCETGGFYEFQDHNLPWIRPEDFLKTMAQWLNEKL</sequence>
<protein>
    <submittedName>
        <fullName evidence="3">Serine aminopeptidase, S33</fullName>
    </submittedName>
</protein>
<dbReference type="GO" id="GO:0052689">
    <property type="term" value="F:carboxylic ester hydrolase activity"/>
    <property type="evidence" value="ECO:0007669"/>
    <property type="project" value="TreeGrafter"/>
</dbReference>
<dbReference type="EMBL" id="FQYP01000007">
    <property type="protein sequence ID" value="SHJ29092.1"/>
    <property type="molecule type" value="Genomic_DNA"/>
</dbReference>
<keyword evidence="1" id="KW-0732">Signal</keyword>
<dbReference type="InterPro" id="IPR022742">
    <property type="entry name" value="Hydrolase_4"/>
</dbReference>
<evidence type="ECO:0000313" key="3">
    <source>
        <dbReference type="EMBL" id="SHJ29092.1"/>
    </source>
</evidence>
<dbReference type="Pfam" id="PF12146">
    <property type="entry name" value="Hydrolase_4"/>
    <property type="match status" value="1"/>
</dbReference>
<gene>
    <name evidence="3" type="ORF">SAMN04488508_10798</name>
</gene>
<reference evidence="4" key="1">
    <citation type="submission" date="2016-11" db="EMBL/GenBank/DDBJ databases">
        <authorList>
            <person name="Varghese N."/>
            <person name="Submissions S."/>
        </authorList>
    </citation>
    <scope>NUCLEOTIDE SEQUENCE [LARGE SCALE GENOMIC DNA]</scope>
    <source>
        <strain evidence="4">DSM 22623</strain>
    </source>
</reference>
<keyword evidence="3" id="KW-0645">Protease</keyword>
<dbReference type="Proteomes" id="UP000184432">
    <property type="component" value="Unassembled WGS sequence"/>
</dbReference>
<dbReference type="GO" id="GO:0004177">
    <property type="term" value="F:aminopeptidase activity"/>
    <property type="evidence" value="ECO:0007669"/>
    <property type="project" value="UniProtKB-KW"/>
</dbReference>
<evidence type="ECO:0000259" key="2">
    <source>
        <dbReference type="Pfam" id="PF12146"/>
    </source>
</evidence>
<dbReference type="OrthoDB" id="9809549at2"/>
<feature type="signal peptide" evidence="1">
    <location>
        <begin position="1"/>
        <end position="19"/>
    </location>
</feature>
<dbReference type="AlphaFoldDB" id="A0A1M6I3T8"/>
<name>A0A1M6I3T8_9FLAO</name>
<keyword evidence="3" id="KW-0378">Hydrolase</keyword>
<accession>A0A1M6I3T8</accession>